<protein>
    <submittedName>
        <fullName evidence="1">Uncharacterized protein</fullName>
    </submittedName>
</protein>
<sequence length="113" mass="12827">MQKHTSGSKWLDCAITKGITSAPGPSMISFSREHEAIFHKLLQEKVFHKADRDYRTASETGTPNLHSHTGRLKSKFGSLFFLCQHNQTCGHCWSSPQRAKEQDQHWLAPGDTY</sequence>
<evidence type="ECO:0000313" key="1">
    <source>
        <dbReference type="EMBL" id="MEQ2208285.1"/>
    </source>
</evidence>
<evidence type="ECO:0000313" key="2">
    <source>
        <dbReference type="Proteomes" id="UP001434883"/>
    </source>
</evidence>
<gene>
    <name evidence="1" type="ORF">XENOCAPTIV_014977</name>
</gene>
<dbReference type="Proteomes" id="UP001434883">
    <property type="component" value="Unassembled WGS sequence"/>
</dbReference>
<organism evidence="1 2">
    <name type="scientific">Xenoophorus captivus</name>
    <dbReference type="NCBI Taxonomy" id="1517983"/>
    <lineage>
        <taxon>Eukaryota</taxon>
        <taxon>Metazoa</taxon>
        <taxon>Chordata</taxon>
        <taxon>Craniata</taxon>
        <taxon>Vertebrata</taxon>
        <taxon>Euteleostomi</taxon>
        <taxon>Actinopterygii</taxon>
        <taxon>Neopterygii</taxon>
        <taxon>Teleostei</taxon>
        <taxon>Neoteleostei</taxon>
        <taxon>Acanthomorphata</taxon>
        <taxon>Ovalentaria</taxon>
        <taxon>Atherinomorphae</taxon>
        <taxon>Cyprinodontiformes</taxon>
        <taxon>Goodeidae</taxon>
        <taxon>Xenoophorus</taxon>
    </lineage>
</organism>
<proteinExistence type="predicted"/>
<comment type="caution">
    <text evidence="1">The sequence shown here is derived from an EMBL/GenBank/DDBJ whole genome shotgun (WGS) entry which is preliminary data.</text>
</comment>
<dbReference type="EMBL" id="JAHRIN010050444">
    <property type="protein sequence ID" value="MEQ2208285.1"/>
    <property type="molecule type" value="Genomic_DNA"/>
</dbReference>
<keyword evidence="2" id="KW-1185">Reference proteome</keyword>
<accession>A0ABV0RJE3</accession>
<name>A0ABV0RJE3_9TELE</name>
<reference evidence="1 2" key="1">
    <citation type="submission" date="2021-06" db="EMBL/GenBank/DDBJ databases">
        <authorList>
            <person name="Palmer J.M."/>
        </authorList>
    </citation>
    <scope>NUCLEOTIDE SEQUENCE [LARGE SCALE GENOMIC DNA]</scope>
    <source>
        <strain evidence="1 2">XC_2019</strain>
        <tissue evidence="1">Muscle</tissue>
    </source>
</reference>